<sequence length="90" mass="10241">MLVKSINLFFLRLFLSMPLLCLALFIIHYHLRFRFTLRSVGQSASSSISTSSSHTYSGILDAIRIFLSFILFAVRFENSSFDNSSVLVDI</sequence>
<keyword evidence="1" id="KW-0812">Transmembrane</keyword>
<gene>
    <name evidence="2" type="ORF">BpHYR1_026701</name>
</gene>
<dbReference type="AlphaFoldDB" id="A0A3M7Q708"/>
<keyword evidence="1" id="KW-1133">Transmembrane helix</keyword>
<evidence type="ECO:0000313" key="3">
    <source>
        <dbReference type="Proteomes" id="UP000276133"/>
    </source>
</evidence>
<proteinExistence type="predicted"/>
<dbReference type="EMBL" id="REGN01007304">
    <property type="protein sequence ID" value="RNA06705.1"/>
    <property type="molecule type" value="Genomic_DNA"/>
</dbReference>
<organism evidence="2 3">
    <name type="scientific">Brachionus plicatilis</name>
    <name type="common">Marine rotifer</name>
    <name type="synonym">Brachionus muelleri</name>
    <dbReference type="NCBI Taxonomy" id="10195"/>
    <lineage>
        <taxon>Eukaryota</taxon>
        <taxon>Metazoa</taxon>
        <taxon>Spiralia</taxon>
        <taxon>Gnathifera</taxon>
        <taxon>Rotifera</taxon>
        <taxon>Eurotatoria</taxon>
        <taxon>Monogononta</taxon>
        <taxon>Pseudotrocha</taxon>
        <taxon>Ploima</taxon>
        <taxon>Brachionidae</taxon>
        <taxon>Brachionus</taxon>
    </lineage>
</organism>
<name>A0A3M7Q708_BRAPC</name>
<keyword evidence="3" id="KW-1185">Reference proteome</keyword>
<keyword evidence="1" id="KW-0472">Membrane</keyword>
<evidence type="ECO:0000256" key="1">
    <source>
        <dbReference type="SAM" id="Phobius"/>
    </source>
</evidence>
<evidence type="ECO:0000313" key="2">
    <source>
        <dbReference type="EMBL" id="RNA06705.1"/>
    </source>
</evidence>
<accession>A0A3M7Q708</accession>
<reference evidence="2 3" key="1">
    <citation type="journal article" date="2018" name="Sci. Rep.">
        <title>Genomic signatures of local adaptation to the degree of environmental predictability in rotifers.</title>
        <authorList>
            <person name="Franch-Gras L."/>
            <person name="Hahn C."/>
            <person name="Garcia-Roger E.M."/>
            <person name="Carmona M.J."/>
            <person name="Serra M."/>
            <person name="Gomez A."/>
        </authorList>
    </citation>
    <scope>NUCLEOTIDE SEQUENCE [LARGE SCALE GENOMIC DNA]</scope>
    <source>
        <strain evidence="2">HYR1</strain>
    </source>
</reference>
<dbReference type="Proteomes" id="UP000276133">
    <property type="component" value="Unassembled WGS sequence"/>
</dbReference>
<feature type="transmembrane region" description="Helical" evidence="1">
    <location>
        <begin position="9"/>
        <end position="31"/>
    </location>
</feature>
<comment type="caution">
    <text evidence="2">The sequence shown here is derived from an EMBL/GenBank/DDBJ whole genome shotgun (WGS) entry which is preliminary data.</text>
</comment>
<protein>
    <submittedName>
        <fullName evidence="2">Uncharacterized protein</fullName>
    </submittedName>
</protein>